<evidence type="ECO:0000256" key="1">
    <source>
        <dbReference type="PROSITE-ProRule" id="PRU00047"/>
    </source>
</evidence>
<dbReference type="SUPFAM" id="SSF57756">
    <property type="entry name" value="Retrovirus zinc finger-like domains"/>
    <property type="match status" value="1"/>
</dbReference>
<feature type="compositionally biased region" description="Basic residues" evidence="3">
    <location>
        <begin position="1"/>
        <end position="17"/>
    </location>
</feature>
<feature type="compositionally biased region" description="Basic and acidic residues" evidence="3">
    <location>
        <begin position="23"/>
        <end position="34"/>
    </location>
</feature>
<keyword evidence="1" id="KW-0862">Zinc</keyword>
<keyword evidence="1" id="KW-0863">Zinc-finger</keyword>
<feature type="compositionally biased region" description="Acidic residues" evidence="3">
    <location>
        <begin position="641"/>
        <end position="652"/>
    </location>
</feature>
<sequence>MRRAASGKRKMGQRHQRNNLFPNEEHNSQRYSAKRKDVDPLLAAKVVKEYLLPMFNKRKPITDKNKRNEISQLLSSEQIDDETFLKAQKEVPKTVFGQLVLSDMLYDKIQNMQIEDSEKKEILQQIQQQRDDSLHECFKLKSHNKLILARNKLLEKENAALKGKIRNLEFDKKSIQKKLNDYISLSDISESERVMYRRKFRDAKVASDRQKNQIIKLTEEARLRQLDQEVLRNQLKNLYKAVNNLSGKSSDDEQSSNSKCDEDKFIFQLKEEKKKTEEIIDKKKVLEYTINDLLEERDGLRIDLKDMAKARMNLLQDHKVYGQRINQEMHELKEKYKKVTETLNIKEEELVTLNLSMKGVTSERDKLKEKIQKLKNKRQRVDINQKMCKKCNKDFLESENYNWSCRTHTSEFTVMYWCCGKSNKDAPGCTVGKHESRDDEDDPTAEDKEEKHKYAQCLCCKETGHTMEDCPKDPNYKFGKDVKDESVRLLHADEISRHPKPDYIGQISKLIKDCAKDRKKDRPFTIGSLKFDDYNYDYINPKILISAAKMIKIHEEGDKYEGKPMKIMFTKEEAESINSGYIKPDEFKDLILNSQIDFEKKQEEENKDNKDNKDDRTEDESGFVADSKVHLTSKSNKYETEQEEEESEDEDERLSTKEFDHDDIIQIYEDQGNDPFENILAMKEEAVIHDDDSGNHSRRRLIKGLYQDEDDFYESSKFIEQEGEMSNNSSIMSTNNKIAKVSSFKSKDRRIEEVNKSQAISQSLESFLRNDPNVIEIKRTKKKLSNL</sequence>
<keyword evidence="1" id="KW-0479">Metal-binding</keyword>
<evidence type="ECO:0000259" key="4">
    <source>
        <dbReference type="PROSITE" id="PS50158"/>
    </source>
</evidence>
<dbReference type="Proteomes" id="UP001295684">
    <property type="component" value="Unassembled WGS sequence"/>
</dbReference>
<evidence type="ECO:0000256" key="2">
    <source>
        <dbReference type="SAM" id="Coils"/>
    </source>
</evidence>
<reference evidence="5" key="1">
    <citation type="submission" date="2023-07" db="EMBL/GenBank/DDBJ databases">
        <authorList>
            <consortium name="AG Swart"/>
            <person name="Singh M."/>
            <person name="Singh A."/>
            <person name="Seah K."/>
            <person name="Emmerich C."/>
        </authorList>
    </citation>
    <scope>NUCLEOTIDE SEQUENCE</scope>
    <source>
        <strain evidence="5">DP1</strain>
    </source>
</reference>
<feature type="domain" description="CCHC-type" evidence="4">
    <location>
        <begin position="457"/>
        <end position="472"/>
    </location>
</feature>
<keyword evidence="6" id="KW-1185">Reference proteome</keyword>
<feature type="region of interest" description="Disordered" evidence="3">
    <location>
        <begin position="598"/>
        <end position="660"/>
    </location>
</feature>
<dbReference type="InterPro" id="IPR001878">
    <property type="entry name" value="Znf_CCHC"/>
</dbReference>
<dbReference type="InterPro" id="IPR036875">
    <property type="entry name" value="Znf_CCHC_sf"/>
</dbReference>
<organism evidence="5 6">
    <name type="scientific">Euplotes crassus</name>
    <dbReference type="NCBI Taxonomy" id="5936"/>
    <lineage>
        <taxon>Eukaryota</taxon>
        <taxon>Sar</taxon>
        <taxon>Alveolata</taxon>
        <taxon>Ciliophora</taxon>
        <taxon>Intramacronucleata</taxon>
        <taxon>Spirotrichea</taxon>
        <taxon>Hypotrichia</taxon>
        <taxon>Euplotida</taxon>
        <taxon>Euplotidae</taxon>
        <taxon>Moneuplotes</taxon>
    </lineage>
</organism>
<feature type="region of interest" description="Disordered" evidence="3">
    <location>
        <begin position="1"/>
        <end position="34"/>
    </location>
</feature>
<dbReference type="GO" id="GO:0003676">
    <property type="term" value="F:nucleic acid binding"/>
    <property type="evidence" value="ECO:0007669"/>
    <property type="project" value="InterPro"/>
</dbReference>
<name>A0AAD1Y5X1_EUPCR</name>
<proteinExistence type="predicted"/>
<feature type="compositionally biased region" description="Basic and acidic residues" evidence="3">
    <location>
        <begin position="598"/>
        <end position="616"/>
    </location>
</feature>
<feature type="coiled-coil region" evidence="2">
    <location>
        <begin position="151"/>
        <end position="178"/>
    </location>
</feature>
<feature type="coiled-coil region" evidence="2">
    <location>
        <begin position="290"/>
        <end position="384"/>
    </location>
</feature>
<evidence type="ECO:0000313" key="5">
    <source>
        <dbReference type="EMBL" id="CAI2385239.1"/>
    </source>
</evidence>
<evidence type="ECO:0000313" key="6">
    <source>
        <dbReference type="Proteomes" id="UP001295684"/>
    </source>
</evidence>
<keyword evidence="2" id="KW-0175">Coiled coil</keyword>
<feature type="region of interest" description="Disordered" evidence="3">
    <location>
        <begin position="427"/>
        <end position="447"/>
    </location>
</feature>
<dbReference type="GO" id="GO:0008270">
    <property type="term" value="F:zinc ion binding"/>
    <property type="evidence" value="ECO:0007669"/>
    <property type="project" value="UniProtKB-KW"/>
</dbReference>
<protein>
    <recommendedName>
        <fullName evidence="4">CCHC-type domain-containing protein</fullName>
    </recommendedName>
</protein>
<dbReference type="AlphaFoldDB" id="A0AAD1Y5X1"/>
<comment type="caution">
    <text evidence="5">The sequence shown here is derived from an EMBL/GenBank/DDBJ whole genome shotgun (WGS) entry which is preliminary data.</text>
</comment>
<evidence type="ECO:0000256" key="3">
    <source>
        <dbReference type="SAM" id="MobiDB-lite"/>
    </source>
</evidence>
<dbReference type="EMBL" id="CAMPGE010027625">
    <property type="protein sequence ID" value="CAI2385239.1"/>
    <property type="molecule type" value="Genomic_DNA"/>
</dbReference>
<gene>
    <name evidence="5" type="ORF">ECRASSUSDP1_LOCUS26790</name>
</gene>
<accession>A0AAD1Y5X1</accession>
<dbReference type="PROSITE" id="PS50158">
    <property type="entry name" value="ZF_CCHC"/>
    <property type="match status" value="1"/>
</dbReference>